<dbReference type="Pfam" id="PF08477">
    <property type="entry name" value="Roc"/>
    <property type="match status" value="1"/>
</dbReference>
<dbReference type="eggNOG" id="ENOG502RXD4">
    <property type="taxonomic scope" value="Eukaryota"/>
</dbReference>
<dbReference type="Gene3D" id="3.40.50.300">
    <property type="entry name" value="P-loop containing nucleotide triphosphate hydrolases"/>
    <property type="match status" value="1"/>
</dbReference>
<proteinExistence type="predicted"/>
<dbReference type="EMBL" id="GL983651">
    <property type="protein sequence ID" value="EGR32505.1"/>
    <property type="molecule type" value="Genomic_DNA"/>
</dbReference>
<keyword evidence="1" id="KW-0547">Nucleotide-binding</keyword>
<keyword evidence="4" id="KW-1185">Reference proteome</keyword>
<dbReference type="InParanoid" id="G0QQJ8"/>
<evidence type="ECO:0000256" key="1">
    <source>
        <dbReference type="ARBA" id="ARBA00022741"/>
    </source>
</evidence>
<dbReference type="OMA" id="NERHDQE"/>
<sequence length="195" mass="22122">MSDKQRVVKILVIGPIQSGKSSISNFLGQRSEVINKDYRPTAGVRIVEFNKEAPVNPKRPGQETASVQLWDVSGDSKYDQTWPAIQKNCQGCILVFNAENPKHEQEIEAWVNAFPKKCGIQPSMLIAFSHFLSGKPVPKTKQRQIKGLPTVSCYNTSIEEGAETIHPAFDKFFNNLMMNIYEKEEQLENNLIYKY</sequence>
<protein>
    <submittedName>
        <fullName evidence="3">Rab-like protein 5, putative</fullName>
    </submittedName>
</protein>
<dbReference type="Proteomes" id="UP000008983">
    <property type="component" value="Unassembled WGS sequence"/>
</dbReference>
<gene>
    <name evidence="3" type="ORF">IMG5_080450</name>
</gene>
<dbReference type="RefSeq" id="XP_004036491.1">
    <property type="nucleotide sequence ID" value="XM_004036443.1"/>
</dbReference>
<dbReference type="SUPFAM" id="SSF52540">
    <property type="entry name" value="P-loop containing nucleoside triphosphate hydrolases"/>
    <property type="match status" value="1"/>
</dbReference>
<dbReference type="AlphaFoldDB" id="G0QQJ8"/>
<dbReference type="PANTHER" id="PTHR24073">
    <property type="entry name" value="DRAB5-RELATED"/>
    <property type="match status" value="1"/>
</dbReference>
<keyword evidence="2" id="KW-0342">GTP-binding</keyword>
<name>G0QQJ8_ICHMU</name>
<dbReference type="GO" id="GO:0005525">
    <property type="term" value="F:GTP binding"/>
    <property type="evidence" value="ECO:0007669"/>
    <property type="project" value="UniProtKB-KW"/>
</dbReference>
<dbReference type="STRING" id="857967.G0QQJ8"/>
<evidence type="ECO:0000256" key="2">
    <source>
        <dbReference type="ARBA" id="ARBA00023134"/>
    </source>
</evidence>
<feature type="non-terminal residue" evidence="3">
    <location>
        <position position="195"/>
    </location>
</feature>
<dbReference type="GeneID" id="14908667"/>
<dbReference type="OrthoDB" id="275177at2759"/>
<organism evidence="3 4">
    <name type="scientific">Ichthyophthirius multifiliis</name>
    <name type="common">White spot disease agent</name>
    <name type="synonym">Ich</name>
    <dbReference type="NCBI Taxonomy" id="5932"/>
    <lineage>
        <taxon>Eukaryota</taxon>
        <taxon>Sar</taxon>
        <taxon>Alveolata</taxon>
        <taxon>Ciliophora</taxon>
        <taxon>Intramacronucleata</taxon>
        <taxon>Oligohymenophorea</taxon>
        <taxon>Hymenostomatida</taxon>
        <taxon>Ophryoglenina</taxon>
        <taxon>Ichthyophthirius</taxon>
    </lineage>
</organism>
<accession>G0QQJ8</accession>
<evidence type="ECO:0000313" key="3">
    <source>
        <dbReference type="EMBL" id="EGR32505.1"/>
    </source>
</evidence>
<dbReference type="InterPro" id="IPR027417">
    <property type="entry name" value="P-loop_NTPase"/>
</dbReference>
<reference evidence="3 4" key="1">
    <citation type="submission" date="2011-07" db="EMBL/GenBank/DDBJ databases">
        <authorList>
            <person name="Coyne R."/>
            <person name="Brami D."/>
            <person name="Johnson J."/>
            <person name="Hostetler J."/>
            <person name="Hannick L."/>
            <person name="Clark T."/>
            <person name="Cassidy-Hanley D."/>
            <person name="Inman J."/>
        </authorList>
    </citation>
    <scope>NUCLEOTIDE SEQUENCE [LARGE SCALE GENOMIC DNA]</scope>
    <source>
        <strain evidence="3 4">G5</strain>
    </source>
</reference>
<evidence type="ECO:0000313" key="4">
    <source>
        <dbReference type="Proteomes" id="UP000008983"/>
    </source>
</evidence>